<dbReference type="EMBL" id="JACHOA010000002">
    <property type="protein sequence ID" value="MBB4612991.1"/>
    <property type="molecule type" value="Genomic_DNA"/>
</dbReference>
<dbReference type="PRINTS" id="PR00344">
    <property type="entry name" value="BCTRLSENSOR"/>
</dbReference>
<keyword evidence="7 12" id="KW-0418">Kinase</keyword>
<evidence type="ECO:0000256" key="9">
    <source>
        <dbReference type="SAM" id="Phobius"/>
    </source>
</evidence>
<evidence type="ECO:0000256" key="4">
    <source>
        <dbReference type="ARBA" id="ARBA00022553"/>
    </source>
</evidence>
<comment type="subcellular location">
    <subcellularLocation>
        <location evidence="2">Membrane</location>
    </subcellularLocation>
</comment>
<dbReference type="Proteomes" id="UP000538566">
    <property type="component" value="Unassembled WGS sequence"/>
</dbReference>
<protein>
    <recommendedName>
        <fullName evidence="3">histidine kinase</fullName>
        <ecNumber evidence="3">2.7.13.3</ecNumber>
    </recommendedName>
</protein>
<evidence type="ECO:0000256" key="3">
    <source>
        <dbReference type="ARBA" id="ARBA00012438"/>
    </source>
</evidence>
<dbReference type="InterPro" id="IPR036890">
    <property type="entry name" value="HATPase_C_sf"/>
</dbReference>
<dbReference type="PROSITE" id="PS50109">
    <property type="entry name" value="HIS_KIN"/>
    <property type="match status" value="1"/>
</dbReference>
<reference evidence="12 13" key="1">
    <citation type="submission" date="2020-08" db="EMBL/GenBank/DDBJ databases">
        <title>Genomic Encyclopedia of Type Strains, Phase IV (KMG-IV): sequencing the most valuable type-strain genomes for metagenomic binning, comparative biology and taxonomic classification.</title>
        <authorList>
            <person name="Goeker M."/>
        </authorList>
    </citation>
    <scope>NUCLEOTIDE SEQUENCE [LARGE SCALE GENOMIC DNA]</scope>
    <source>
        <strain evidence="12 13">DSM 17507</strain>
    </source>
</reference>
<dbReference type="InterPro" id="IPR004358">
    <property type="entry name" value="Sig_transdc_His_kin-like_C"/>
</dbReference>
<dbReference type="CDD" id="cd00075">
    <property type="entry name" value="HATPase"/>
    <property type="match status" value="1"/>
</dbReference>
<accession>A0A7W7ETK7</accession>
<dbReference type="InterPro" id="IPR050980">
    <property type="entry name" value="2C_sensor_his_kinase"/>
</dbReference>
<dbReference type="EC" id="2.7.13.3" evidence="3"/>
<comment type="caution">
    <text evidence="12">The sequence shown here is derived from an EMBL/GenBank/DDBJ whole genome shotgun (WGS) entry which is preliminary data.</text>
</comment>
<dbReference type="AlphaFoldDB" id="A0A7W7ETK7"/>
<organism evidence="12 13">
    <name type="scientific">Novosphingobium taihuense</name>
    <dbReference type="NCBI Taxonomy" id="260085"/>
    <lineage>
        <taxon>Bacteria</taxon>
        <taxon>Pseudomonadati</taxon>
        <taxon>Pseudomonadota</taxon>
        <taxon>Alphaproteobacteria</taxon>
        <taxon>Sphingomonadales</taxon>
        <taxon>Sphingomonadaceae</taxon>
        <taxon>Novosphingobium</taxon>
    </lineage>
</organism>
<dbReference type="SMART" id="SM00387">
    <property type="entry name" value="HATPase_c"/>
    <property type="match status" value="1"/>
</dbReference>
<proteinExistence type="predicted"/>
<name>A0A7W7ETK7_9SPHN</name>
<keyword evidence="13" id="KW-1185">Reference proteome</keyword>
<dbReference type="Pfam" id="PF02518">
    <property type="entry name" value="HATPase_c"/>
    <property type="match status" value="1"/>
</dbReference>
<keyword evidence="8" id="KW-0067">ATP-binding</keyword>
<dbReference type="SUPFAM" id="SSF55874">
    <property type="entry name" value="ATPase domain of HSP90 chaperone/DNA topoisomerase II/histidine kinase"/>
    <property type="match status" value="1"/>
</dbReference>
<evidence type="ECO:0000259" key="11">
    <source>
        <dbReference type="PROSITE" id="PS50885"/>
    </source>
</evidence>
<evidence type="ECO:0000256" key="1">
    <source>
        <dbReference type="ARBA" id="ARBA00000085"/>
    </source>
</evidence>
<dbReference type="CDD" id="cd06225">
    <property type="entry name" value="HAMP"/>
    <property type="match status" value="1"/>
</dbReference>
<dbReference type="GO" id="GO:0005524">
    <property type="term" value="F:ATP binding"/>
    <property type="evidence" value="ECO:0007669"/>
    <property type="project" value="UniProtKB-KW"/>
</dbReference>
<dbReference type="RefSeq" id="WP_181447220.1">
    <property type="nucleotide sequence ID" value="NZ_JACHOA010000002.1"/>
</dbReference>
<feature type="transmembrane region" description="Helical" evidence="9">
    <location>
        <begin position="156"/>
        <end position="174"/>
    </location>
</feature>
<dbReference type="Gene3D" id="3.30.565.10">
    <property type="entry name" value="Histidine kinase-like ATPase, C-terminal domain"/>
    <property type="match status" value="1"/>
</dbReference>
<evidence type="ECO:0000313" key="13">
    <source>
        <dbReference type="Proteomes" id="UP000538566"/>
    </source>
</evidence>
<dbReference type="PANTHER" id="PTHR44936:SF10">
    <property type="entry name" value="SENSOR PROTEIN RSTB"/>
    <property type="match status" value="1"/>
</dbReference>
<keyword evidence="9" id="KW-0472">Membrane</keyword>
<dbReference type="InterPro" id="IPR005467">
    <property type="entry name" value="His_kinase_dom"/>
</dbReference>
<comment type="catalytic activity">
    <reaction evidence="1">
        <text>ATP + protein L-histidine = ADP + protein N-phospho-L-histidine.</text>
        <dbReference type="EC" id="2.7.13.3"/>
    </reaction>
</comment>
<keyword evidence="9" id="KW-1133">Transmembrane helix</keyword>
<evidence type="ECO:0000256" key="7">
    <source>
        <dbReference type="ARBA" id="ARBA00022777"/>
    </source>
</evidence>
<evidence type="ECO:0000256" key="2">
    <source>
        <dbReference type="ARBA" id="ARBA00004370"/>
    </source>
</evidence>
<gene>
    <name evidence="12" type="ORF">GGR37_001250</name>
</gene>
<evidence type="ECO:0000256" key="5">
    <source>
        <dbReference type="ARBA" id="ARBA00022679"/>
    </source>
</evidence>
<evidence type="ECO:0000259" key="10">
    <source>
        <dbReference type="PROSITE" id="PS50109"/>
    </source>
</evidence>
<evidence type="ECO:0000313" key="12">
    <source>
        <dbReference type="EMBL" id="MBB4612991.1"/>
    </source>
</evidence>
<dbReference type="InterPro" id="IPR003594">
    <property type="entry name" value="HATPase_dom"/>
</dbReference>
<keyword evidence="6" id="KW-0547">Nucleotide-binding</keyword>
<dbReference type="SUPFAM" id="SSF47384">
    <property type="entry name" value="Homodimeric domain of signal transducing histidine kinase"/>
    <property type="match status" value="1"/>
</dbReference>
<dbReference type="Gene3D" id="1.10.287.130">
    <property type="match status" value="1"/>
</dbReference>
<dbReference type="PROSITE" id="PS50885">
    <property type="entry name" value="HAMP"/>
    <property type="match status" value="1"/>
</dbReference>
<dbReference type="PANTHER" id="PTHR44936">
    <property type="entry name" value="SENSOR PROTEIN CREC"/>
    <property type="match status" value="1"/>
</dbReference>
<dbReference type="InterPro" id="IPR003660">
    <property type="entry name" value="HAMP_dom"/>
</dbReference>
<sequence length="435" mass="47657">MLARRFGLPERLLAILLLVALVDFAANTLLFERASRFALREDDAARVAENLVIASRAIERAPVAERRQVAKALSSSRFALDWQPSGKRPIGSVQLSRLREQMVEDAAELGRSDLQLHLRPVAVAGNVSGSLLLPDRSVVLFQTYASDAWSLNAGRILTLMLPTLALVLLAWVLFRATLAPLRTLVRASKSVGAGPPQPLPEQGTAEVRDLIHAFNEMQQRVYESMTNRTQSMLAIGHDLRTPLARMQLRVEGLHIDEETRDGMDADLGEMRHMLESLQAFVETGGSRLPAERVDVAVMTQTLVDTAADNGSDATFHGLESLEIVARPVSLRRALSNLIENALHYAGNVRVTVRRDDSMAEIVIEDDGPGIPPDRLDDVLQPFVRLDSARARDTPGMGLGLAIVQRAVQLENGTLHLRNRPTGGLIATLRFPLATG</sequence>
<feature type="domain" description="HAMP" evidence="11">
    <location>
        <begin position="175"/>
        <end position="226"/>
    </location>
</feature>
<keyword evidence="4" id="KW-0597">Phosphoprotein</keyword>
<evidence type="ECO:0000256" key="6">
    <source>
        <dbReference type="ARBA" id="ARBA00022741"/>
    </source>
</evidence>
<dbReference type="GO" id="GO:0005886">
    <property type="term" value="C:plasma membrane"/>
    <property type="evidence" value="ECO:0007669"/>
    <property type="project" value="TreeGrafter"/>
</dbReference>
<dbReference type="InterPro" id="IPR036097">
    <property type="entry name" value="HisK_dim/P_sf"/>
</dbReference>
<feature type="domain" description="Histidine kinase" evidence="10">
    <location>
        <begin position="234"/>
        <end position="434"/>
    </location>
</feature>
<dbReference type="SMART" id="SM00304">
    <property type="entry name" value="HAMP"/>
    <property type="match status" value="1"/>
</dbReference>
<dbReference type="Pfam" id="PF00672">
    <property type="entry name" value="HAMP"/>
    <property type="match status" value="1"/>
</dbReference>
<keyword evidence="9" id="KW-0812">Transmembrane</keyword>
<evidence type="ECO:0000256" key="8">
    <source>
        <dbReference type="ARBA" id="ARBA00022840"/>
    </source>
</evidence>
<feature type="transmembrane region" description="Helical" evidence="9">
    <location>
        <begin position="12"/>
        <end position="31"/>
    </location>
</feature>
<dbReference type="GO" id="GO:0000155">
    <property type="term" value="F:phosphorelay sensor kinase activity"/>
    <property type="evidence" value="ECO:0007669"/>
    <property type="project" value="InterPro"/>
</dbReference>
<keyword evidence="5" id="KW-0808">Transferase</keyword>